<dbReference type="Pfam" id="PF07969">
    <property type="entry name" value="Amidohydro_3"/>
    <property type="match status" value="1"/>
</dbReference>
<protein>
    <submittedName>
        <fullName evidence="2">Amidohydrolase</fullName>
    </submittedName>
</protein>
<keyword evidence="2" id="KW-0378">Hydrolase</keyword>
<dbReference type="Gene3D" id="3.20.20.140">
    <property type="entry name" value="Metal-dependent hydrolases"/>
    <property type="match status" value="1"/>
</dbReference>
<dbReference type="InterPro" id="IPR011059">
    <property type="entry name" value="Metal-dep_hydrolase_composite"/>
</dbReference>
<dbReference type="Gene3D" id="2.30.40.10">
    <property type="entry name" value="Urease, subunit C, domain 1"/>
    <property type="match status" value="1"/>
</dbReference>
<accession>A0A532V0N4</accession>
<dbReference type="InterPro" id="IPR033932">
    <property type="entry name" value="YtcJ-like"/>
</dbReference>
<feature type="domain" description="Amidohydrolase 3" evidence="1">
    <location>
        <begin position="94"/>
        <end position="574"/>
    </location>
</feature>
<dbReference type="Gene3D" id="3.10.310.70">
    <property type="match status" value="1"/>
</dbReference>
<dbReference type="PANTHER" id="PTHR22642:SF2">
    <property type="entry name" value="PROTEIN LONG AFTER FAR-RED 3"/>
    <property type="match status" value="1"/>
</dbReference>
<proteinExistence type="predicted"/>
<evidence type="ECO:0000259" key="1">
    <source>
        <dbReference type="Pfam" id="PF07969"/>
    </source>
</evidence>
<comment type="caution">
    <text evidence="2">The sequence shown here is derived from an EMBL/GenBank/DDBJ whole genome shotgun (WGS) entry which is preliminary data.</text>
</comment>
<gene>
    <name evidence="2" type="ORF">CEE37_07355</name>
</gene>
<dbReference type="SUPFAM" id="SSF51338">
    <property type="entry name" value="Composite domain of metallo-dependent hydrolases"/>
    <property type="match status" value="1"/>
</dbReference>
<sequence length="584" mass="65106">MISAWVSNRYKLKYWEKVMNRNIKLCSIMLFTFLSVGLMSCGNKGPADLILKGDRIYTMDAYQPKVDAVAIREGRIIFAGSEAESEEFQDSDTRVIDLQGFFVLPGLIDAHAHLSSLGKYLSQLDLIGMQSPGEIRELVLKEMEGTPESSWISGRGWDQNLWSTKKFPSWRDLRGTESHPVYLRRVDGHAAWVNKTVLDICGIDKNTTAPEGGKIIRDRQGNPTGVLIDNAINLVKDQLPATPPQEYRNWFKKAMKECNRLGLVGLHDAGVDTTRLDVYRELTESGELTMRIHAMLDGDDETLLQEYFQNGPLTYEDDSFFQVRTVKLYADGALGSRGAALLEPYSDDPGNSGLLIRDADSIYQTASLAIDAGFQVCTHAIGDAAVRATLDAYEKALTENPEGDYRLRVEHSQIIASDDIDRFAELKVIPSMQPTHATSDMPWAEDRLGPDRIKGAYAWRQLLNRGCKIPCGSDFPVESPNPLWGIYAAATRQDHQGQPPGGWYPQERMTVEEAVRGFTIDAAYAEFAEDIKGSIEVGKLADFTIVDRDIFRIPRAEILETKVVGTIVGGKIVYADLVMKDLIP</sequence>
<dbReference type="CDD" id="cd01300">
    <property type="entry name" value="YtcJ_like"/>
    <property type="match status" value="1"/>
</dbReference>
<dbReference type="PANTHER" id="PTHR22642">
    <property type="entry name" value="IMIDAZOLONEPROPIONASE"/>
    <property type="match status" value="1"/>
</dbReference>
<reference evidence="2 3" key="1">
    <citation type="submission" date="2017-06" db="EMBL/GenBank/DDBJ databases">
        <title>Novel microbial phyla capable of carbon fixation and sulfur reduction in deep-sea sediments.</title>
        <authorList>
            <person name="Huang J."/>
            <person name="Baker B."/>
            <person name="Wang Y."/>
        </authorList>
    </citation>
    <scope>NUCLEOTIDE SEQUENCE [LARGE SCALE GENOMIC DNA]</scope>
    <source>
        <strain evidence="2">B3_LCP</strain>
    </source>
</reference>
<organism evidence="2 3">
    <name type="scientific">candidate division LCP-89 bacterium B3_LCP</name>
    <dbReference type="NCBI Taxonomy" id="2012998"/>
    <lineage>
        <taxon>Bacteria</taxon>
        <taxon>Pseudomonadati</taxon>
        <taxon>Bacteria division LCP-89</taxon>
    </lineage>
</organism>
<dbReference type="InterPro" id="IPR032466">
    <property type="entry name" value="Metal_Hydrolase"/>
</dbReference>
<dbReference type="AlphaFoldDB" id="A0A532V0N4"/>
<dbReference type="SUPFAM" id="SSF51556">
    <property type="entry name" value="Metallo-dependent hydrolases"/>
    <property type="match status" value="1"/>
</dbReference>
<dbReference type="EMBL" id="NJBN01000004">
    <property type="protein sequence ID" value="TKJ40774.1"/>
    <property type="molecule type" value="Genomic_DNA"/>
</dbReference>
<dbReference type="InterPro" id="IPR013108">
    <property type="entry name" value="Amidohydro_3"/>
</dbReference>
<dbReference type="GO" id="GO:0016810">
    <property type="term" value="F:hydrolase activity, acting on carbon-nitrogen (but not peptide) bonds"/>
    <property type="evidence" value="ECO:0007669"/>
    <property type="project" value="InterPro"/>
</dbReference>
<evidence type="ECO:0000313" key="3">
    <source>
        <dbReference type="Proteomes" id="UP000319619"/>
    </source>
</evidence>
<dbReference type="Proteomes" id="UP000319619">
    <property type="component" value="Unassembled WGS sequence"/>
</dbReference>
<name>A0A532V0N4_UNCL8</name>
<evidence type="ECO:0000313" key="2">
    <source>
        <dbReference type="EMBL" id="TKJ40774.1"/>
    </source>
</evidence>